<protein>
    <submittedName>
        <fullName evidence="1">Uncharacterized protein</fullName>
    </submittedName>
</protein>
<accession>A0AAV3Z3J5</accession>
<sequence length="155" mass="17757">MKDLIAVDIGNQVINDRLLHGSELTLDQAITISLVDEESREGMNLMENSDTKTAHAVQGKRRERGMIRIDELRIIHNKEKSTGRCKEITVVQGVKHTNRSTVPSLWEDLSYLQGEKLLWQDMLEQIEESVEEVHLDTSTSDLSENAFCMNRFKMT</sequence>
<dbReference type="EMBL" id="BLXT01001916">
    <property type="protein sequence ID" value="GFN89076.1"/>
    <property type="molecule type" value="Genomic_DNA"/>
</dbReference>
<dbReference type="Proteomes" id="UP000735302">
    <property type="component" value="Unassembled WGS sequence"/>
</dbReference>
<comment type="caution">
    <text evidence="1">The sequence shown here is derived from an EMBL/GenBank/DDBJ whole genome shotgun (WGS) entry which is preliminary data.</text>
</comment>
<keyword evidence="2" id="KW-1185">Reference proteome</keyword>
<organism evidence="1 2">
    <name type="scientific">Plakobranchus ocellatus</name>
    <dbReference type="NCBI Taxonomy" id="259542"/>
    <lineage>
        <taxon>Eukaryota</taxon>
        <taxon>Metazoa</taxon>
        <taxon>Spiralia</taxon>
        <taxon>Lophotrochozoa</taxon>
        <taxon>Mollusca</taxon>
        <taxon>Gastropoda</taxon>
        <taxon>Heterobranchia</taxon>
        <taxon>Euthyneura</taxon>
        <taxon>Panpulmonata</taxon>
        <taxon>Sacoglossa</taxon>
        <taxon>Placobranchoidea</taxon>
        <taxon>Plakobranchidae</taxon>
        <taxon>Plakobranchus</taxon>
    </lineage>
</organism>
<name>A0AAV3Z3J5_9GAST</name>
<reference evidence="1 2" key="1">
    <citation type="journal article" date="2021" name="Elife">
        <title>Chloroplast acquisition without the gene transfer in kleptoplastic sea slugs, Plakobranchus ocellatus.</title>
        <authorList>
            <person name="Maeda T."/>
            <person name="Takahashi S."/>
            <person name="Yoshida T."/>
            <person name="Shimamura S."/>
            <person name="Takaki Y."/>
            <person name="Nagai Y."/>
            <person name="Toyoda A."/>
            <person name="Suzuki Y."/>
            <person name="Arimoto A."/>
            <person name="Ishii H."/>
            <person name="Satoh N."/>
            <person name="Nishiyama T."/>
            <person name="Hasebe M."/>
            <person name="Maruyama T."/>
            <person name="Minagawa J."/>
            <person name="Obokata J."/>
            <person name="Shigenobu S."/>
        </authorList>
    </citation>
    <scope>NUCLEOTIDE SEQUENCE [LARGE SCALE GENOMIC DNA]</scope>
</reference>
<dbReference type="AlphaFoldDB" id="A0AAV3Z3J5"/>
<gene>
    <name evidence="1" type="ORF">PoB_001558200</name>
</gene>
<proteinExistence type="predicted"/>
<evidence type="ECO:0000313" key="2">
    <source>
        <dbReference type="Proteomes" id="UP000735302"/>
    </source>
</evidence>
<evidence type="ECO:0000313" key="1">
    <source>
        <dbReference type="EMBL" id="GFN89076.1"/>
    </source>
</evidence>